<feature type="non-terminal residue" evidence="4">
    <location>
        <position position="1"/>
    </location>
</feature>
<protein>
    <submittedName>
        <fullName evidence="4">Ovostatin homolog</fullName>
    </submittedName>
</protein>
<keyword evidence="5" id="KW-1185">Reference proteome</keyword>
<gene>
    <name evidence="4" type="ORF">PECUL_23A001320</name>
</gene>
<accession>A0AAD1WU36</accession>
<dbReference type="Gene3D" id="2.60.40.10">
    <property type="entry name" value="Immunoglobulins"/>
    <property type="match status" value="1"/>
</dbReference>
<dbReference type="InterPro" id="IPR002890">
    <property type="entry name" value="MG2"/>
</dbReference>
<evidence type="ECO:0000313" key="5">
    <source>
        <dbReference type="Proteomes" id="UP001295444"/>
    </source>
</evidence>
<dbReference type="AlphaFoldDB" id="A0AAD1WU36"/>
<dbReference type="GO" id="GO:0004866">
    <property type="term" value="F:endopeptidase inhibitor activity"/>
    <property type="evidence" value="ECO:0007669"/>
    <property type="project" value="InterPro"/>
</dbReference>
<dbReference type="PANTHER" id="PTHR11412:SF173">
    <property type="entry name" value="OVOSTATIN"/>
    <property type="match status" value="1"/>
</dbReference>
<dbReference type="Proteomes" id="UP001295444">
    <property type="component" value="Chromosome 11"/>
</dbReference>
<reference evidence="4" key="1">
    <citation type="submission" date="2022-03" db="EMBL/GenBank/DDBJ databases">
        <authorList>
            <person name="Alioto T."/>
            <person name="Alioto T."/>
            <person name="Gomez Garrido J."/>
        </authorList>
    </citation>
    <scope>NUCLEOTIDE SEQUENCE</scope>
</reference>
<evidence type="ECO:0000259" key="3">
    <source>
        <dbReference type="Pfam" id="PF17791"/>
    </source>
</evidence>
<name>A0AAD1WU36_PELCU</name>
<feature type="domain" description="Macroglobulin" evidence="3">
    <location>
        <begin position="79"/>
        <end position="165"/>
    </location>
</feature>
<dbReference type="InterPro" id="IPR041555">
    <property type="entry name" value="MG3"/>
</dbReference>
<proteinExistence type="predicted"/>
<dbReference type="Pfam" id="PF17789">
    <property type="entry name" value="MG4"/>
    <property type="match status" value="1"/>
</dbReference>
<dbReference type="EMBL" id="OW240922">
    <property type="protein sequence ID" value="CAH2323292.1"/>
    <property type="molecule type" value="Genomic_DNA"/>
</dbReference>
<dbReference type="Gene3D" id="2.60.40.1930">
    <property type="match status" value="1"/>
</dbReference>
<dbReference type="InterPro" id="IPR050473">
    <property type="entry name" value="A2M/Complement_sys"/>
</dbReference>
<dbReference type="Gene3D" id="2.60.40.1940">
    <property type="match status" value="1"/>
</dbReference>
<feature type="domain" description="Macroglobulin" evidence="2">
    <location>
        <begin position="211"/>
        <end position="278"/>
    </location>
</feature>
<dbReference type="PANTHER" id="PTHR11412">
    <property type="entry name" value="MACROGLOBULIN / COMPLEMENT"/>
    <property type="match status" value="1"/>
</dbReference>
<dbReference type="Pfam" id="PF01835">
    <property type="entry name" value="MG2"/>
    <property type="match status" value="1"/>
</dbReference>
<evidence type="ECO:0000259" key="1">
    <source>
        <dbReference type="Pfam" id="PF01835"/>
    </source>
</evidence>
<sequence length="296" mass="33741">RFRVISLDSNLKPVKESYPVVYLQDPSRNRLVQWTNQESNQGVVSMEFQLNDDASPGNYFITAERSSGSDVVQRFTVDEYVSPRFSTDLDSPNTLSVLEKILPFNMSASYTYGQPVPGTITVKCCLQNDIYGRSKNCYKNSCLNITGKLDSEGHFHGAFELKSFDSGFSGSHRSFTLDAIVTEDGTGIQVRKSSYTWMTSELAKLYFDYGRMNTYYKRGLPFKASVVLTDEKNNPMQGEKIELEINRNIIQNVTTNADGRATYEIDTSNFVEDNFTIKKCSYRHYNTHNEKNLFVF</sequence>
<organism evidence="4 5">
    <name type="scientific">Pelobates cultripes</name>
    <name type="common">Western spadefoot toad</name>
    <dbReference type="NCBI Taxonomy" id="61616"/>
    <lineage>
        <taxon>Eukaryota</taxon>
        <taxon>Metazoa</taxon>
        <taxon>Chordata</taxon>
        <taxon>Craniata</taxon>
        <taxon>Vertebrata</taxon>
        <taxon>Euteleostomi</taxon>
        <taxon>Amphibia</taxon>
        <taxon>Batrachia</taxon>
        <taxon>Anura</taxon>
        <taxon>Pelobatoidea</taxon>
        <taxon>Pelobatidae</taxon>
        <taxon>Pelobates</taxon>
    </lineage>
</organism>
<dbReference type="InterPro" id="IPR040839">
    <property type="entry name" value="MG4"/>
</dbReference>
<feature type="domain" description="Macroglobulin" evidence="1">
    <location>
        <begin position="2"/>
        <end position="77"/>
    </location>
</feature>
<dbReference type="InterPro" id="IPR013783">
    <property type="entry name" value="Ig-like_fold"/>
</dbReference>
<evidence type="ECO:0000259" key="2">
    <source>
        <dbReference type="Pfam" id="PF17789"/>
    </source>
</evidence>
<dbReference type="Pfam" id="PF17791">
    <property type="entry name" value="MG3"/>
    <property type="match status" value="1"/>
</dbReference>
<evidence type="ECO:0000313" key="4">
    <source>
        <dbReference type="EMBL" id="CAH2323292.1"/>
    </source>
</evidence>